<evidence type="ECO:0000313" key="2">
    <source>
        <dbReference type="EMBL" id="CEJ92068.1"/>
    </source>
</evidence>
<keyword evidence="3" id="KW-1185">Reference proteome</keyword>
<accession>A0A0A1TM74</accession>
<dbReference type="PANTHER" id="PTHR47534:SF3">
    <property type="entry name" value="ALCOHOL DEHYDROGENASE-LIKE C-TERMINAL DOMAIN-CONTAINING PROTEIN"/>
    <property type="match status" value="1"/>
</dbReference>
<dbReference type="OrthoDB" id="2898509at2759"/>
<dbReference type="Proteomes" id="UP000039046">
    <property type="component" value="Unassembled WGS sequence"/>
</dbReference>
<evidence type="ECO:0000256" key="1">
    <source>
        <dbReference type="ARBA" id="ARBA00023002"/>
    </source>
</evidence>
<evidence type="ECO:0000313" key="3">
    <source>
        <dbReference type="Proteomes" id="UP000039046"/>
    </source>
</evidence>
<dbReference type="STRING" id="1531966.A0A0A1TM74"/>
<dbReference type="AlphaFoldDB" id="A0A0A1TM74"/>
<reference evidence="2 3" key="1">
    <citation type="journal article" date="2015" name="Genome Announc.">
        <title>Draft Genome Sequence and Gene Annotation of the Entomopathogenic Fungus Verticillium hemipterigenum.</title>
        <authorList>
            <person name="Horn F."/>
            <person name="Habel A."/>
            <person name="Scharf D.H."/>
            <person name="Dworschak J."/>
            <person name="Brakhage A.A."/>
            <person name="Guthke R."/>
            <person name="Hertweck C."/>
            <person name="Linde J."/>
        </authorList>
    </citation>
    <scope>NUCLEOTIDE SEQUENCE [LARGE SCALE GENOMIC DNA]</scope>
</reference>
<dbReference type="GO" id="GO:0016491">
    <property type="term" value="F:oxidoreductase activity"/>
    <property type="evidence" value="ECO:0007669"/>
    <property type="project" value="UniProtKB-KW"/>
</dbReference>
<name>A0A0A1TM74_9HYPO</name>
<dbReference type="InterPro" id="IPR052228">
    <property type="entry name" value="Sec_Metab_Biosynth_Oxidored"/>
</dbReference>
<organism evidence="2 3">
    <name type="scientific">[Torrubiella] hemipterigena</name>
    <dbReference type="NCBI Taxonomy" id="1531966"/>
    <lineage>
        <taxon>Eukaryota</taxon>
        <taxon>Fungi</taxon>
        <taxon>Dikarya</taxon>
        <taxon>Ascomycota</taxon>
        <taxon>Pezizomycotina</taxon>
        <taxon>Sordariomycetes</taxon>
        <taxon>Hypocreomycetidae</taxon>
        <taxon>Hypocreales</taxon>
        <taxon>Clavicipitaceae</taxon>
        <taxon>Clavicipitaceae incertae sedis</taxon>
        <taxon>'Torrubiella' clade</taxon>
    </lineage>
</organism>
<dbReference type="EMBL" id="CDHN01000004">
    <property type="protein sequence ID" value="CEJ92068.1"/>
    <property type="molecule type" value="Genomic_DNA"/>
</dbReference>
<protein>
    <submittedName>
        <fullName evidence="2">Uncharacterized protein</fullName>
    </submittedName>
</protein>
<keyword evidence="1" id="KW-0560">Oxidoreductase</keyword>
<proteinExistence type="predicted"/>
<sequence>MSLDKTKTSEHVHLLAALNYYSRIRFMANLATLIQNATSPRRIVNVGGGGMEGLLDATDLPGLRVTPDMIRGHLSTLITLGIEAIQKTAPKISFIHNYPGTVLTGLYRDMETIPFDPSLAMPLDECGERHLYLATSKRYPSLVQDTVTVRVQGGDDVAIGTTGEFGTGVYSIGSDGEAVSESRAILAQLRQQGMVEEIQRHTMGEFIRILGS</sequence>
<gene>
    <name evidence="2" type="ORF">VHEMI07746</name>
</gene>
<dbReference type="HOGENOM" id="CLU_044999_2_0_1"/>
<dbReference type="PANTHER" id="PTHR47534">
    <property type="entry name" value="YALI0E05731P"/>
    <property type="match status" value="1"/>
</dbReference>